<dbReference type="PANTHER" id="PTHR33705:SF2">
    <property type="entry name" value="PHOSPHOCARRIER PROTEIN NPR"/>
    <property type="match status" value="1"/>
</dbReference>
<evidence type="ECO:0000256" key="4">
    <source>
        <dbReference type="ARBA" id="ARBA00022490"/>
    </source>
</evidence>
<evidence type="ECO:0000313" key="7">
    <source>
        <dbReference type="EMBL" id="KPL83182.1"/>
    </source>
</evidence>
<dbReference type="OrthoDB" id="9809047at2"/>
<dbReference type="PATRIC" id="fig|869279.4.peg.2323"/>
<evidence type="ECO:0000256" key="2">
    <source>
        <dbReference type="ARBA" id="ARBA00004496"/>
    </source>
</evidence>
<dbReference type="InterPro" id="IPR035895">
    <property type="entry name" value="HPr-like_sf"/>
</dbReference>
<organism evidence="7 8">
    <name type="scientific">Thermanaerothrix daxensis</name>
    <dbReference type="NCBI Taxonomy" id="869279"/>
    <lineage>
        <taxon>Bacteria</taxon>
        <taxon>Bacillati</taxon>
        <taxon>Chloroflexota</taxon>
        <taxon>Anaerolineae</taxon>
        <taxon>Anaerolineales</taxon>
        <taxon>Anaerolineaceae</taxon>
        <taxon>Thermanaerothrix</taxon>
    </lineage>
</organism>
<dbReference type="AlphaFoldDB" id="A0A0P6Y225"/>
<dbReference type="PRINTS" id="PR00107">
    <property type="entry name" value="PHOSPHOCPHPR"/>
</dbReference>
<dbReference type="RefSeq" id="WP_054521585.1">
    <property type="nucleotide sequence ID" value="NZ_LGKO01000004.1"/>
</dbReference>
<keyword evidence="5" id="KW-0598">Phosphotransferase system</keyword>
<dbReference type="InterPro" id="IPR001020">
    <property type="entry name" value="PTS_HPr_His_P_site"/>
</dbReference>
<dbReference type="GO" id="GO:0005737">
    <property type="term" value="C:cytoplasm"/>
    <property type="evidence" value="ECO:0007669"/>
    <property type="project" value="UniProtKB-SubCell"/>
</dbReference>
<dbReference type="PANTHER" id="PTHR33705">
    <property type="entry name" value="PHOSPHOCARRIER PROTEIN HPR"/>
    <property type="match status" value="1"/>
</dbReference>
<keyword evidence="8" id="KW-1185">Reference proteome</keyword>
<dbReference type="Proteomes" id="UP000050544">
    <property type="component" value="Unassembled WGS sequence"/>
</dbReference>
<comment type="subcellular location">
    <subcellularLocation>
        <location evidence="2">Cytoplasm</location>
    </subcellularLocation>
</comment>
<comment type="function">
    <text evidence="1">General (non sugar-specific) component of the phosphoenolpyruvate-dependent sugar phosphotransferase system (sugar PTS). This major carbohydrate active-transport system catalyzes the phosphorylation of incoming sugar substrates concomitantly with their translocation across the cell membrane. The phosphoryl group from phosphoenolpyruvate (PEP) is transferred to the phosphoryl carrier protein HPr by enzyme I. Phospho-HPr then transfers it to the PTS EIIA domain.</text>
</comment>
<dbReference type="STRING" id="869279.SE15_07970"/>
<comment type="caution">
    <text evidence="7">The sequence shown here is derived from an EMBL/GenBank/DDBJ whole genome shotgun (WGS) entry which is preliminary data.</text>
</comment>
<feature type="domain" description="HPr" evidence="6">
    <location>
        <begin position="1"/>
        <end position="88"/>
    </location>
</feature>
<dbReference type="Gene3D" id="3.30.1340.10">
    <property type="entry name" value="HPr-like"/>
    <property type="match status" value="1"/>
</dbReference>
<dbReference type="NCBIfam" id="TIGR01003">
    <property type="entry name" value="PTS_HPr_family"/>
    <property type="match status" value="1"/>
</dbReference>
<gene>
    <name evidence="7" type="ORF">SE15_07970</name>
</gene>
<keyword evidence="4" id="KW-0963">Cytoplasm</keyword>
<dbReference type="PROSITE" id="PS51350">
    <property type="entry name" value="PTS_HPR_DOM"/>
    <property type="match status" value="1"/>
</dbReference>
<evidence type="ECO:0000259" key="6">
    <source>
        <dbReference type="PROSITE" id="PS51350"/>
    </source>
</evidence>
<dbReference type="EMBL" id="LGKO01000004">
    <property type="protein sequence ID" value="KPL83182.1"/>
    <property type="molecule type" value="Genomic_DNA"/>
</dbReference>
<proteinExistence type="predicted"/>
<dbReference type="Pfam" id="PF00381">
    <property type="entry name" value="PTS-HPr"/>
    <property type="match status" value="1"/>
</dbReference>
<sequence length="89" mass="9401">MVEAKVLIKNKVGLHARPASLFVQTANKFKSAITAIHGERKANAKSILSVLTLGADQGAELVLQAEGEDAEEAVQALISLIESNFGEAE</sequence>
<evidence type="ECO:0000256" key="3">
    <source>
        <dbReference type="ARBA" id="ARBA00020422"/>
    </source>
</evidence>
<dbReference type="InterPro" id="IPR000032">
    <property type="entry name" value="HPr-like"/>
</dbReference>
<accession>A0A0P6Y225</accession>
<dbReference type="InterPro" id="IPR002114">
    <property type="entry name" value="PTS_HPr_Ser_P_site"/>
</dbReference>
<dbReference type="CDD" id="cd00367">
    <property type="entry name" value="PTS-HPr_like"/>
    <property type="match status" value="1"/>
</dbReference>
<dbReference type="InterPro" id="IPR050399">
    <property type="entry name" value="HPr"/>
</dbReference>
<evidence type="ECO:0000256" key="1">
    <source>
        <dbReference type="ARBA" id="ARBA00003681"/>
    </source>
</evidence>
<dbReference type="GO" id="GO:0009401">
    <property type="term" value="P:phosphoenolpyruvate-dependent sugar phosphotransferase system"/>
    <property type="evidence" value="ECO:0007669"/>
    <property type="project" value="UniProtKB-KW"/>
</dbReference>
<reference evidence="7 8" key="1">
    <citation type="submission" date="2015-07" db="EMBL/GenBank/DDBJ databases">
        <title>Whole genome sequence of Thermanaerothrix daxensis DSM 23592.</title>
        <authorList>
            <person name="Hemp J."/>
            <person name="Ward L.M."/>
            <person name="Pace L.A."/>
            <person name="Fischer W.W."/>
        </authorList>
    </citation>
    <scope>NUCLEOTIDE SEQUENCE [LARGE SCALE GENOMIC DNA]</scope>
    <source>
        <strain evidence="7 8">GNS-1</strain>
    </source>
</reference>
<evidence type="ECO:0000256" key="5">
    <source>
        <dbReference type="ARBA" id="ARBA00022683"/>
    </source>
</evidence>
<dbReference type="SUPFAM" id="SSF55594">
    <property type="entry name" value="HPr-like"/>
    <property type="match status" value="1"/>
</dbReference>
<name>A0A0P6Y225_9CHLR</name>
<dbReference type="PROSITE" id="PS00589">
    <property type="entry name" value="PTS_HPR_SER"/>
    <property type="match status" value="1"/>
</dbReference>
<dbReference type="PROSITE" id="PS00369">
    <property type="entry name" value="PTS_HPR_HIS"/>
    <property type="match status" value="1"/>
</dbReference>
<evidence type="ECO:0000313" key="8">
    <source>
        <dbReference type="Proteomes" id="UP000050544"/>
    </source>
</evidence>
<protein>
    <recommendedName>
        <fullName evidence="3">Phosphocarrier protein HPr</fullName>
    </recommendedName>
</protein>